<sequence>MGQEVSIKGLKKTIALGFSRIEVVFSGWSMVLSEVLECNLRNGSSIWAFHQF</sequence>
<keyword evidence="2" id="KW-1185">Reference proteome</keyword>
<dbReference type="EMBL" id="JAAIUW010000003">
    <property type="protein sequence ID" value="KAF7837770.1"/>
    <property type="molecule type" value="Genomic_DNA"/>
</dbReference>
<protein>
    <submittedName>
        <fullName evidence="1">Class-10 pathogenesis-related protein 1</fullName>
    </submittedName>
</protein>
<evidence type="ECO:0000313" key="1">
    <source>
        <dbReference type="EMBL" id="KAF7837770.1"/>
    </source>
</evidence>
<name>A0A834X4C3_9FABA</name>
<dbReference type="AlphaFoldDB" id="A0A834X4C3"/>
<comment type="caution">
    <text evidence="1">The sequence shown here is derived from an EMBL/GenBank/DDBJ whole genome shotgun (WGS) entry which is preliminary data.</text>
</comment>
<reference evidence="1" key="1">
    <citation type="submission" date="2020-09" db="EMBL/GenBank/DDBJ databases">
        <title>Genome-Enabled Discovery of Anthraquinone Biosynthesis in Senna tora.</title>
        <authorList>
            <person name="Kang S.-H."/>
            <person name="Pandey R.P."/>
            <person name="Lee C.-M."/>
            <person name="Sim J.-S."/>
            <person name="Jeong J.-T."/>
            <person name="Choi B.-S."/>
            <person name="Jung M."/>
            <person name="Ginzburg D."/>
            <person name="Zhao K."/>
            <person name="Won S.Y."/>
            <person name="Oh T.-J."/>
            <person name="Yu Y."/>
            <person name="Kim N.-H."/>
            <person name="Lee O.R."/>
            <person name="Lee T.-H."/>
            <person name="Bashyal P."/>
            <person name="Kim T.-S."/>
            <person name="Lee W.-H."/>
            <person name="Kawkins C."/>
            <person name="Kim C.-K."/>
            <person name="Kim J.S."/>
            <person name="Ahn B.O."/>
            <person name="Rhee S.Y."/>
            <person name="Sohng J.K."/>
        </authorList>
    </citation>
    <scope>NUCLEOTIDE SEQUENCE</scope>
    <source>
        <tissue evidence="1">Leaf</tissue>
    </source>
</reference>
<evidence type="ECO:0000313" key="2">
    <source>
        <dbReference type="Proteomes" id="UP000634136"/>
    </source>
</evidence>
<gene>
    <name evidence="1" type="ORF">G2W53_006252</name>
</gene>
<accession>A0A834X4C3</accession>
<proteinExistence type="predicted"/>
<organism evidence="1 2">
    <name type="scientific">Senna tora</name>
    <dbReference type="NCBI Taxonomy" id="362788"/>
    <lineage>
        <taxon>Eukaryota</taxon>
        <taxon>Viridiplantae</taxon>
        <taxon>Streptophyta</taxon>
        <taxon>Embryophyta</taxon>
        <taxon>Tracheophyta</taxon>
        <taxon>Spermatophyta</taxon>
        <taxon>Magnoliopsida</taxon>
        <taxon>eudicotyledons</taxon>
        <taxon>Gunneridae</taxon>
        <taxon>Pentapetalae</taxon>
        <taxon>rosids</taxon>
        <taxon>fabids</taxon>
        <taxon>Fabales</taxon>
        <taxon>Fabaceae</taxon>
        <taxon>Caesalpinioideae</taxon>
        <taxon>Cassia clade</taxon>
        <taxon>Senna</taxon>
    </lineage>
</organism>
<dbReference type="Proteomes" id="UP000634136">
    <property type="component" value="Unassembled WGS sequence"/>
</dbReference>